<keyword evidence="7 10" id="KW-0472">Membrane</keyword>
<feature type="compositionally biased region" description="Polar residues" evidence="9">
    <location>
        <begin position="229"/>
        <end position="240"/>
    </location>
</feature>
<protein>
    <submittedName>
        <fullName evidence="12">MotA/TolQ/ExbB proton channel family protein</fullName>
    </submittedName>
</protein>
<organism evidence="12 13">
    <name type="scientific">Shewanella surugensis</name>
    <dbReference type="NCBI Taxonomy" id="212020"/>
    <lineage>
        <taxon>Bacteria</taxon>
        <taxon>Pseudomonadati</taxon>
        <taxon>Pseudomonadota</taxon>
        <taxon>Gammaproteobacteria</taxon>
        <taxon>Alteromonadales</taxon>
        <taxon>Shewanellaceae</taxon>
        <taxon>Shewanella</taxon>
    </lineage>
</organism>
<comment type="subcellular location">
    <subcellularLocation>
        <location evidence="1">Cell membrane</location>
        <topology evidence="1">Multi-pass membrane protein</topology>
    </subcellularLocation>
    <subcellularLocation>
        <location evidence="8">Membrane</location>
        <topology evidence="8">Multi-pass membrane protein</topology>
    </subcellularLocation>
</comment>
<feature type="region of interest" description="Disordered" evidence="9">
    <location>
        <begin position="222"/>
        <end position="255"/>
    </location>
</feature>
<accession>A0ABT0L9Z0</accession>
<dbReference type="Proteomes" id="UP001203423">
    <property type="component" value="Unassembled WGS sequence"/>
</dbReference>
<evidence type="ECO:0000256" key="6">
    <source>
        <dbReference type="ARBA" id="ARBA00022989"/>
    </source>
</evidence>
<feature type="transmembrane region" description="Helical" evidence="10">
    <location>
        <begin position="16"/>
        <end position="40"/>
    </location>
</feature>
<evidence type="ECO:0000256" key="7">
    <source>
        <dbReference type="ARBA" id="ARBA00023136"/>
    </source>
</evidence>
<evidence type="ECO:0000256" key="10">
    <source>
        <dbReference type="SAM" id="Phobius"/>
    </source>
</evidence>
<gene>
    <name evidence="12" type="ORF">L2764_08605</name>
</gene>
<dbReference type="InterPro" id="IPR050790">
    <property type="entry name" value="ExbB/TolQ_transport"/>
</dbReference>
<evidence type="ECO:0000256" key="4">
    <source>
        <dbReference type="ARBA" id="ARBA00022692"/>
    </source>
</evidence>
<comment type="similarity">
    <text evidence="8">Belongs to the exbB/tolQ family.</text>
</comment>
<evidence type="ECO:0000313" key="13">
    <source>
        <dbReference type="Proteomes" id="UP001203423"/>
    </source>
</evidence>
<dbReference type="PANTHER" id="PTHR30625:SF15">
    <property type="entry name" value="BIOPOLYMER TRANSPORT PROTEIN EXBB"/>
    <property type="match status" value="1"/>
</dbReference>
<evidence type="ECO:0000256" key="9">
    <source>
        <dbReference type="SAM" id="MobiDB-lite"/>
    </source>
</evidence>
<feature type="transmembrane region" description="Helical" evidence="10">
    <location>
        <begin position="158"/>
        <end position="184"/>
    </location>
</feature>
<keyword evidence="3" id="KW-1003">Cell membrane</keyword>
<evidence type="ECO:0000259" key="11">
    <source>
        <dbReference type="Pfam" id="PF01618"/>
    </source>
</evidence>
<evidence type="ECO:0000256" key="5">
    <source>
        <dbReference type="ARBA" id="ARBA00022927"/>
    </source>
</evidence>
<evidence type="ECO:0000256" key="2">
    <source>
        <dbReference type="ARBA" id="ARBA00022448"/>
    </source>
</evidence>
<dbReference type="PANTHER" id="PTHR30625">
    <property type="entry name" value="PROTEIN TOLQ"/>
    <property type="match status" value="1"/>
</dbReference>
<keyword evidence="2 8" id="KW-0813">Transport</keyword>
<reference evidence="12 13" key="1">
    <citation type="submission" date="2022-01" db="EMBL/GenBank/DDBJ databases">
        <title>Whole genome-based taxonomy of the Shewanellaceae.</title>
        <authorList>
            <person name="Martin-Rodriguez A.J."/>
        </authorList>
    </citation>
    <scope>NUCLEOTIDE SEQUENCE [LARGE SCALE GENOMIC DNA]</scope>
    <source>
        <strain evidence="12 13">DSM 17177</strain>
    </source>
</reference>
<keyword evidence="4 10" id="KW-0812">Transmembrane</keyword>
<evidence type="ECO:0000313" key="12">
    <source>
        <dbReference type="EMBL" id="MCL1124533.1"/>
    </source>
</evidence>
<name>A0ABT0L9Z0_9GAMM</name>
<feature type="transmembrane region" description="Helical" evidence="10">
    <location>
        <begin position="117"/>
        <end position="138"/>
    </location>
</feature>
<evidence type="ECO:0000256" key="3">
    <source>
        <dbReference type="ARBA" id="ARBA00022475"/>
    </source>
</evidence>
<dbReference type="EMBL" id="JAKIKS010000025">
    <property type="protein sequence ID" value="MCL1124533.1"/>
    <property type="molecule type" value="Genomic_DNA"/>
</dbReference>
<evidence type="ECO:0000256" key="1">
    <source>
        <dbReference type="ARBA" id="ARBA00004651"/>
    </source>
</evidence>
<dbReference type="InterPro" id="IPR002898">
    <property type="entry name" value="MotA_ExbB_proton_chnl"/>
</dbReference>
<comment type="caution">
    <text evidence="12">The sequence shown here is derived from an EMBL/GenBank/DDBJ whole genome shotgun (WGS) entry which is preliminary data.</text>
</comment>
<dbReference type="Pfam" id="PF01618">
    <property type="entry name" value="MotA_ExbB"/>
    <property type="match status" value="1"/>
</dbReference>
<sequence>MNDSLYQSLNQALGSLTWPLGICAFITFMIILERLALLIYELSKNNKALTQLTFSFEVATEAYILQSIDKLKLSQSLGAKGARLLLTYRHEEQATRENIVSLWLSQQQNQRKAGLKLLQLIAAIAPLMGLLGTVLGLIDMFGQLAQSQGPITPSQLSAGLGLAMNTTAAGLIIALPAIISAHLFNLWAEKSCDKTAYTLNQINLWLNGVPNIMHLDMQTQLTERKPSKNHSSQNTLTDSPLFSHDHSKRQQSVKV</sequence>
<feature type="domain" description="MotA/TolQ/ExbB proton channel" evidence="11">
    <location>
        <begin position="89"/>
        <end position="191"/>
    </location>
</feature>
<keyword evidence="13" id="KW-1185">Reference proteome</keyword>
<feature type="compositionally biased region" description="Basic residues" evidence="9">
    <location>
        <begin position="246"/>
        <end position="255"/>
    </location>
</feature>
<dbReference type="RefSeq" id="WP_248939810.1">
    <property type="nucleotide sequence ID" value="NZ_JAKIKS010000025.1"/>
</dbReference>
<keyword evidence="6 10" id="KW-1133">Transmembrane helix</keyword>
<keyword evidence="5 8" id="KW-0653">Protein transport</keyword>
<proteinExistence type="inferred from homology"/>
<evidence type="ECO:0000256" key="8">
    <source>
        <dbReference type="RuleBase" id="RU004057"/>
    </source>
</evidence>